<protein>
    <submittedName>
        <fullName evidence="1">Uncharacterized protein</fullName>
    </submittedName>
</protein>
<gene>
    <name evidence="1" type="ORF">AVDCRST_MAG38-2867</name>
</gene>
<proteinExistence type="predicted"/>
<name>A0A6J4SLI7_9ACTN</name>
<organism evidence="1">
    <name type="scientific">uncultured Solirubrobacteraceae bacterium</name>
    <dbReference type="NCBI Taxonomy" id="1162706"/>
    <lineage>
        <taxon>Bacteria</taxon>
        <taxon>Bacillati</taxon>
        <taxon>Actinomycetota</taxon>
        <taxon>Thermoleophilia</taxon>
        <taxon>Solirubrobacterales</taxon>
        <taxon>Solirubrobacteraceae</taxon>
        <taxon>environmental samples</taxon>
    </lineage>
</organism>
<reference evidence="1" key="1">
    <citation type="submission" date="2020-02" db="EMBL/GenBank/DDBJ databases">
        <authorList>
            <person name="Meier V. D."/>
        </authorList>
    </citation>
    <scope>NUCLEOTIDE SEQUENCE</scope>
    <source>
        <strain evidence="1">AVDCRST_MAG38</strain>
    </source>
</reference>
<evidence type="ECO:0000313" key="1">
    <source>
        <dbReference type="EMBL" id="CAA9494926.1"/>
    </source>
</evidence>
<dbReference type="InterPro" id="IPR029068">
    <property type="entry name" value="Glyas_Bleomycin-R_OHBP_Dase"/>
</dbReference>
<dbReference type="AlphaFoldDB" id="A0A6J4SLI7"/>
<dbReference type="SUPFAM" id="SSF54593">
    <property type="entry name" value="Glyoxalase/Bleomycin resistance protein/Dihydroxybiphenyl dioxygenase"/>
    <property type="match status" value="1"/>
</dbReference>
<dbReference type="EMBL" id="CADCVJ010000229">
    <property type="protein sequence ID" value="CAA9494926.1"/>
    <property type="molecule type" value="Genomic_DNA"/>
</dbReference>
<sequence>MSRRQVHTCVRVRDPEASVAFHRALGYKPRGRLGFATAYDLYPGVPGGGALPTPRDGED</sequence>
<accession>A0A6J4SLI7</accession>